<dbReference type="PIRSF" id="PIRSF017388">
    <property type="entry name" value="Esterase_lipase"/>
    <property type="match status" value="1"/>
</dbReference>
<dbReference type="EMBL" id="LWLV01000099">
    <property type="protein sequence ID" value="OTA42041.1"/>
    <property type="molecule type" value="Genomic_DNA"/>
</dbReference>
<feature type="domain" description="AB hydrolase-1" evidence="2">
    <location>
        <begin position="21"/>
        <end position="214"/>
    </location>
</feature>
<feature type="active site" description="Nucleophile" evidence="1">
    <location>
        <position position="94"/>
    </location>
</feature>
<reference evidence="4" key="1">
    <citation type="submission" date="2016-04" db="EMBL/GenBank/DDBJ databases">
        <authorList>
            <person name="Antunes L.P."/>
            <person name="Martins L.F."/>
            <person name="Pereira R.V."/>
            <person name="Thomas A.M."/>
            <person name="Barbosa D."/>
            <person name="Nascimento L."/>
            <person name="Silva G.M."/>
            <person name="Condomitti G.W."/>
            <person name="Digiampietri L.A."/>
            <person name="Lombardi K.C."/>
            <person name="Ramos P.L."/>
            <person name="Quaggio R.B."/>
            <person name="Oliveira J.C."/>
            <person name="Pascon R.C."/>
            <person name="Cruz J.B."/>
            <person name="Silva A.M."/>
            <person name="Setubal J.C."/>
        </authorList>
    </citation>
    <scope>NUCLEOTIDE SEQUENCE [LARGE SCALE GENOMIC DNA]</scope>
</reference>
<feature type="active site" description="Charge relay system" evidence="1">
    <location>
        <position position="202"/>
    </location>
</feature>
<dbReference type="PANTHER" id="PTHR43194:SF5">
    <property type="entry name" value="PIMELOYL-[ACYL-CARRIER PROTEIN] METHYL ESTER ESTERASE"/>
    <property type="match status" value="1"/>
</dbReference>
<evidence type="ECO:0000313" key="4">
    <source>
        <dbReference type="Proteomes" id="UP000194267"/>
    </source>
</evidence>
<gene>
    <name evidence="3" type="ORF">A6D92_01960</name>
</gene>
<evidence type="ECO:0000259" key="2">
    <source>
        <dbReference type="Pfam" id="PF12697"/>
    </source>
</evidence>
<dbReference type="SUPFAM" id="SSF53474">
    <property type="entry name" value="alpha/beta-Hydrolases"/>
    <property type="match status" value="1"/>
</dbReference>
<sequence>MPIARRSREAVYLRAGPVGCLVLHGFGGSPAEVRPLVEGLAARGITVCAPVLPGHGPDAANLGRTRLRHWIRGAEGALRELQAACAAVHVAGFSLGGLIALHLAARHPVSSVCTLAAPILAEDPGAIGARLSAYLGDPAAAMPALRSLVRLARLARRDLGRVRAPVLVLQGDRDDWIAPESGQYLAERLSSARLVVLPGRGHFLALERGREEVAVRIAQWITARSEPK</sequence>
<dbReference type="GO" id="GO:0052689">
    <property type="term" value="F:carboxylic ester hydrolase activity"/>
    <property type="evidence" value="ECO:0007669"/>
    <property type="project" value="InterPro"/>
</dbReference>
<dbReference type="InterPro" id="IPR012354">
    <property type="entry name" value="Esterase_lipase"/>
</dbReference>
<accession>A0A1Y2T6G7</accession>
<proteinExistence type="predicted"/>
<dbReference type="Pfam" id="PF12697">
    <property type="entry name" value="Abhydrolase_6"/>
    <property type="match status" value="1"/>
</dbReference>
<evidence type="ECO:0000256" key="1">
    <source>
        <dbReference type="PIRSR" id="PIRSR017388-1"/>
    </source>
</evidence>
<dbReference type="PANTHER" id="PTHR43194">
    <property type="entry name" value="HYDROLASE ALPHA/BETA FOLD FAMILY"/>
    <property type="match status" value="1"/>
</dbReference>
<evidence type="ECO:0000313" key="3">
    <source>
        <dbReference type="EMBL" id="OTA42041.1"/>
    </source>
</evidence>
<dbReference type="AlphaFoldDB" id="A0A1Y2T6G7"/>
<feature type="active site" description="Charge relay system" evidence="1">
    <location>
        <position position="174"/>
    </location>
</feature>
<protein>
    <recommendedName>
        <fullName evidence="2">AB hydrolase-1 domain-containing protein</fullName>
    </recommendedName>
</protein>
<dbReference type="Proteomes" id="UP000194267">
    <property type="component" value="Unassembled WGS sequence"/>
</dbReference>
<comment type="caution">
    <text evidence="3">The sequence shown here is derived from an EMBL/GenBank/DDBJ whole genome shotgun (WGS) entry which is preliminary data.</text>
</comment>
<organism evidence="3 4">
    <name type="scientific">Symbiobacterium thermophilum</name>
    <dbReference type="NCBI Taxonomy" id="2734"/>
    <lineage>
        <taxon>Bacteria</taxon>
        <taxon>Bacillati</taxon>
        <taxon>Bacillota</taxon>
        <taxon>Clostridia</taxon>
        <taxon>Eubacteriales</taxon>
        <taxon>Symbiobacteriaceae</taxon>
        <taxon>Symbiobacterium</taxon>
    </lineage>
</organism>
<name>A0A1Y2T6G7_SYMTR</name>
<dbReference type="InterPro" id="IPR029058">
    <property type="entry name" value="AB_hydrolase_fold"/>
</dbReference>
<dbReference type="InterPro" id="IPR000073">
    <property type="entry name" value="AB_hydrolase_1"/>
</dbReference>
<dbReference type="InterPro" id="IPR050228">
    <property type="entry name" value="Carboxylesterase_BioH"/>
</dbReference>
<dbReference type="Gene3D" id="3.40.50.1820">
    <property type="entry name" value="alpha/beta hydrolase"/>
    <property type="match status" value="1"/>
</dbReference>